<feature type="signal peptide" evidence="2">
    <location>
        <begin position="1"/>
        <end position="23"/>
    </location>
</feature>
<feature type="region of interest" description="Disordered" evidence="1">
    <location>
        <begin position="92"/>
        <end position="137"/>
    </location>
</feature>
<feature type="region of interest" description="Disordered" evidence="1">
    <location>
        <begin position="278"/>
        <end position="299"/>
    </location>
</feature>
<evidence type="ECO:0000256" key="2">
    <source>
        <dbReference type="SAM" id="SignalP"/>
    </source>
</evidence>
<feature type="chain" id="PRO_5039002803" evidence="2">
    <location>
        <begin position="24"/>
        <end position="559"/>
    </location>
</feature>
<reference evidence="3 4" key="1">
    <citation type="submission" date="2018-05" db="EMBL/GenBank/DDBJ databases">
        <title>Amnibacterium sp. M8JJ-5, whole genome shotgun sequence.</title>
        <authorList>
            <person name="Tuo L."/>
        </authorList>
    </citation>
    <scope>NUCLEOTIDE SEQUENCE [LARGE SCALE GENOMIC DNA]</scope>
    <source>
        <strain evidence="3 4">M8JJ-5</strain>
    </source>
</reference>
<keyword evidence="4" id="KW-1185">Reference proteome</keyword>
<gene>
    <name evidence="3" type="ORF">DDQ50_07535</name>
</gene>
<protein>
    <submittedName>
        <fullName evidence="3">Uncharacterized protein</fullName>
    </submittedName>
</protein>
<dbReference type="RefSeq" id="WP_116755988.1">
    <property type="nucleotide sequence ID" value="NZ_JBHUEX010000001.1"/>
</dbReference>
<dbReference type="OrthoDB" id="9840152at2"/>
<evidence type="ECO:0000256" key="1">
    <source>
        <dbReference type="SAM" id="MobiDB-lite"/>
    </source>
</evidence>
<accession>A0A2V1HZL9</accession>
<sequence length="559" mass="56889">MARTARAIAVLGAVALSVSLLTACTEPAPERESPLIAARERAATEVDAQIAGIASAGVDLDRLLLVDSGLAEAAGVDGSALFESLHAVTPAAAPTTGSSSAEPASRQSEEGLSVSTALAASTSGSAHRTTSTAGAGAPNAAEAANAAANGLSLAVDSIRDALGAAAQDDDSLAEFDSGDGTNPQIGWTVAGGAASGTVTSTISDTGPDGTRFEMITEGEYHVLVCPAADGAIEGGIWVRSAITVTPPGGTPQRSVIELNIDLGGTSNDEAYAADSWADGTAGLSQGTPGPGPADLATKSTSSETAVESTFVYSEGAKEVRDVALDDPDGTNLTTIADDLTMQMQQVLVRMAEDYWRGGNCVRALVTPEANAIDTGDSTGISVRAESIVDGTELTAGRSEWTGIVAIAGSVTPTEPQKLPGAFVFESADEKGWANPEFMVTTRRGIGANVAPIQVGGTGLVFTGTYGGGVYRGYSCDGIKGPWTMSVFVPEIGEGWSTRMTFDDALTSGYDDEGTGNAGPWAHPDALYWFTPDGEGYVFHADPYDPSFPVSEAPVEECTG</sequence>
<keyword evidence="2" id="KW-0732">Signal</keyword>
<comment type="caution">
    <text evidence="3">The sequence shown here is derived from an EMBL/GenBank/DDBJ whole genome shotgun (WGS) entry which is preliminary data.</text>
</comment>
<evidence type="ECO:0000313" key="3">
    <source>
        <dbReference type="EMBL" id="PVZ96254.1"/>
    </source>
</evidence>
<proteinExistence type="predicted"/>
<feature type="compositionally biased region" description="Low complexity" evidence="1">
    <location>
        <begin position="92"/>
        <end position="126"/>
    </location>
</feature>
<dbReference type="PROSITE" id="PS51257">
    <property type="entry name" value="PROKAR_LIPOPROTEIN"/>
    <property type="match status" value="1"/>
</dbReference>
<organism evidence="3 4">
    <name type="scientific">Amnibacterium flavum</name>
    <dbReference type="NCBI Taxonomy" id="2173173"/>
    <lineage>
        <taxon>Bacteria</taxon>
        <taxon>Bacillati</taxon>
        <taxon>Actinomycetota</taxon>
        <taxon>Actinomycetes</taxon>
        <taxon>Micrococcales</taxon>
        <taxon>Microbacteriaceae</taxon>
        <taxon>Amnibacterium</taxon>
    </lineage>
</organism>
<dbReference type="EMBL" id="QEOP01000001">
    <property type="protein sequence ID" value="PVZ96254.1"/>
    <property type="molecule type" value="Genomic_DNA"/>
</dbReference>
<dbReference type="AlphaFoldDB" id="A0A2V1HZL9"/>
<name>A0A2V1HZL9_9MICO</name>
<dbReference type="Proteomes" id="UP000244893">
    <property type="component" value="Unassembled WGS sequence"/>
</dbReference>
<evidence type="ECO:0000313" key="4">
    <source>
        <dbReference type="Proteomes" id="UP000244893"/>
    </source>
</evidence>